<dbReference type="PRINTS" id="PR00081">
    <property type="entry name" value="GDHRDH"/>
</dbReference>
<dbReference type="OrthoDB" id="9808187at2"/>
<keyword evidence="2 4" id="KW-0560">Oxidoreductase</keyword>
<gene>
    <name evidence="4" type="ORF">D7316_02542</name>
</gene>
<dbReference type="Gene3D" id="3.40.50.720">
    <property type="entry name" value="NAD(P)-binding Rossmann-like Domain"/>
    <property type="match status" value="1"/>
</dbReference>
<dbReference type="GO" id="GO:0016491">
    <property type="term" value="F:oxidoreductase activity"/>
    <property type="evidence" value="ECO:0007669"/>
    <property type="project" value="UniProtKB-KW"/>
</dbReference>
<dbReference type="InterPro" id="IPR002347">
    <property type="entry name" value="SDR_fam"/>
</dbReference>
<evidence type="ECO:0000256" key="2">
    <source>
        <dbReference type="ARBA" id="ARBA00023002"/>
    </source>
</evidence>
<dbReference type="SUPFAM" id="SSF51735">
    <property type="entry name" value="NAD(P)-binding Rossmann-fold domains"/>
    <property type="match status" value="1"/>
</dbReference>
<dbReference type="KEGG" id="gom:D7316_02542"/>
<accession>A0A3G8JMY3</accession>
<proteinExistence type="inferred from homology"/>
<evidence type="ECO:0000313" key="5">
    <source>
        <dbReference type="Proteomes" id="UP000271469"/>
    </source>
</evidence>
<comment type="similarity">
    <text evidence="1 3">Belongs to the short-chain dehydrogenases/reductases (SDR) family.</text>
</comment>
<organism evidence="4 5">
    <name type="scientific">Gordonia insulae</name>
    <dbReference type="NCBI Taxonomy" id="2420509"/>
    <lineage>
        <taxon>Bacteria</taxon>
        <taxon>Bacillati</taxon>
        <taxon>Actinomycetota</taxon>
        <taxon>Actinomycetes</taxon>
        <taxon>Mycobacteriales</taxon>
        <taxon>Gordoniaceae</taxon>
        <taxon>Gordonia</taxon>
    </lineage>
</organism>
<dbReference type="PANTHER" id="PTHR45024:SF2">
    <property type="entry name" value="SCP2 DOMAIN-CONTAINING PROTEIN"/>
    <property type="match status" value="1"/>
</dbReference>
<evidence type="ECO:0000313" key="4">
    <source>
        <dbReference type="EMBL" id="AZG45942.1"/>
    </source>
</evidence>
<evidence type="ECO:0000256" key="1">
    <source>
        <dbReference type="ARBA" id="ARBA00006484"/>
    </source>
</evidence>
<protein>
    <submittedName>
        <fullName evidence="4">Short-chain type dehydrogenase/reductase</fullName>
        <ecNumber evidence="4">1.1.1.-</ecNumber>
    </submittedName>
</protein>
<dbReference type="EMBL" id="CP033972">
    <property type="protein sequence ID" value="AZG45942.1"/>
    <property type="molecule type" value="Genomic_DNA"/>
</dbReference>
<sequence length="313" mass="32696">MTDLRFDGRVAVVTGAGRGLGRAYARLLAELGASVVVNDLGSSMEGDGSDAGPASLVVDEIVNAGGIAVSDINDISTTAGAEALVGRAIAEFGTIDILVNNAGIVRYGTLPELDVDHVASHLDVHLLGSFNTMRAAWPYFVEKRYGRVVHTTSSGIFGLENNLPYAAAKAGTIGMARSARLAGEPHNIKINLIAPAAQTRMAGGDPLGEQPEQAHEESFMPPSAVAPMVAVLSHESCPVSGEIYAAGAGRFARVFIGHTQGYLAAETATADDVLAHWDEINDESGYYVPADLMSWSGDFLTHLFAQDAAATQS</sequence>
<dbReference type="Pfam" id="PF00106">
    <property type="entry name" value="adh_short"/>
    <property type="match status" value="1"/>
</dbReference>
<dbReference type="Proteomes" id="UP000271469">
    <property type="component" value="Chromosome"/>
</dbReference>
<dbReference type="PRINTS" id="PR00080">
    <property type="entry name" value="SDRFAMILY"/>
</dbReference>
<dbReference type="EC" id="1.1.1.-" evidence="4"/>
<dbReference type="InterPro" id="IPR036291">
    <property type="entry name" value="NAD(P)-bd_dom_sf"/>
</dbReference>
<dbReference type="AlphaFoldDB" id="A0A3G8JMY3"/>
<name>A0A3G8JMY3_9ACTN</name>
<reference evidence="4 5" key="1">
    <citation type="submission" date="2018-11" db="EMBL/GenBank/DDBJ databases">
        <title>Gordonia insulae sp. nov., isolated from an island soil.</title>
        <authorList>
            <person name="Kim Y.S."/>
            <person name="Kim S.B."/>
        </authorList>
    </citation>
    <scope>NUCLEOTIDE SEQUENCE [LARGE SCALE GENOMIC DNA]</scope>
    <source>
        <strain evidence="4 5">MMS17-SY073</strain>
    </source>
</reference>
<dbReference type="RefSeq" id="WP_124708537.1">
    <property type="nucleotide sequence ID" value="NZ_CP033972.1"/>
</dbReference>
<keyword evidence="5" id="KW-1185">Reference proteome</keyword>
<dbReference type="PANTHER" id="PTHR45024">
    <property type="entry name" value="DEHYDROGENASES, SHORT CHAIN"/>
    <property type="match status" value="1"/>
</dbReference>
<dbReference type="InterPro" id="IPR051687">
    <property type="entry name" value="Peroxisomal_Beta-Oxidation"/>
</dbReference>
<evidence type="ECO:0000256" key="3">
    <source>
        <dbReference type="RuleBase" id="RU000363"/>
    </source>
</evidence>